<feature type="compositionally biased region" description="Polar residues" evidence="1">
    <location>
        <begin position="46"/>
        <end position="55"/>
    </location>
</feature>
<evidence type="ECO:0000313" key="2">
    <source>
        <dbReference type="EMBL" id="KAF7121227.1"/>
    </source>
</evidence>
<dbReference type="EMBL" id="WJXA01000013">
    <property type="protein sequence ID" value="KAF7121227.1"/>
    <property type="molecule type" value="Genomic_DNA"/>
</dbReference>
<dbReference type="Proteomes" id="UP000626092">
    <property type="component" value="Unassembled WGS sequence"/>
</dbReference>
<gene>
    <name evidence="2" type="ORF">RHSIM_Rhsim13G0068800</name>
</gene>
<reference evidence="2" key="1">
    <citation type="submission" date="2019-11" db="EMBL/GenBank/DDBJ databases">
        <authorList>
            <person name="Liu Y."/>
            <person name="Hou J."/>
            <person name="Li T.-Q."/>
            <person name="Guan C.-H."/>
            <person name="Wu X."/>
            <person name="Wu H.-Z."/>
            <person name="Ling F."/>
            <person name="Zhang R."/>
            <person name="Shi X.-G."/>
            <person name="Ren J.-P."/>
            <person name="Chen E.-F."/>
            <person name="Sun J.-M."/>
        </authorList>
    </citation>
    <scope>NUCLEOTIDE SEQUENCE</scope>
    <source>
        <strain evidence="2">Adult_tree_wgs_1</strain>
        <tissue evidence="2">Leaves</tissue>
    </source>
</reference>
<name>A0A834L7P4_RHOSS</name>
<dbReference type="AlphaFoldDB" id="A0A834L7P4"/>
<accession>A0A834L7P4</accession>
<keyword evidence="3" id="KW-1185">Reference proteome</keyword>
<evidence type="ECO:0000313" key="3">
    <source>
        <dbReference type="Proteomes" id="UP000626092"/>
    </source>
</evidence>
<organism evidence="2 3">
    <name type="scientific">Rhododendron simsii</name>
    <name type="common">Sims's rhododendron</name>
    <dbReference type="NCBI Taxonomy" id="118357"/>
    <lineage>
        <taxon>Eukaryota</taxon>
        <taxon>Viridiplantae</taxon>
        <taxon>Streptophyta</taxon>
        <taxon>Embryophyta</taxon>
        <taxon>Tracheophyta</taxon>
        <taxon>Spermatophyta</taxon>
        <taxon>Magnoliopsida</taxon>
        <taxon>eudicotyledons</taxon>
        <taxon>Gunneridae</taxon>
        <taxon>Pentapetalae</taxon>
        <taxon>asterids</taxon>
        <taxon>Ericales</taxon>
        <taxon>Ericaceae</taxon>
        <taxon>Ericoideae</taxon>
        <taxon>Rhodoreae</taxon>
        <taxon>Rhododendron</taxon>
    </lineage>
</organism>
<proteinExistence type="predicted"/>
<dbReference type="OrthoDB" id="10387907at2759"/>
<feature type="region of interest" description="Disordered" evidence="1">
    <location>
        <begin position="46"/>
        <end position="94"/>
    </location>
</feature>
<comment type="caution">
    <text evidence="2">The sequence shown here is derived from an EMBL/GenBank/DDBJ whole genome shotgun (WGS) entry which is preliminary data.</text>
</comment>
<evidence type="ECO:0000256" key="1">
    <source>
        <dbReference type="SAM" id="MobiDB-lite"/>
    </source>
</evidence>
<protein>
    <submittedName>
        <fullName evidence="2">Uncharacterized protein</fullName>
    </submittedName>
</protein>
<sequence>MIQKLSAPQNCAIMLRASMYTYGAITHCVFCVHSIFSPTSEQQTLGEASTKNLEPNNPKKRGAKAACTAKSATNDDTIEEDGPVTPLKNNQKKE</sequence>